<gene>
    <name evidence="1" type="ORF">BJ138DRAFT_822270</name>
</gene>
<keyword evidence="2" id="KW-1185">Reference proteome</keyword>
<protein>
    <submittedName>
        <fullName evidence="1">Uncharacterized protein</fullName>
    </submittedName>
</protein>
<proteinExistence type="predicted"/>
<evidence type="ECO:0000313" key="2">
    <source>
        <dbReference type="Proteomes" id="UP000790377"/>
    </source>
</evidence>
<evidence type="ECO:0000313" key="1">
    <source>
        <dbReference type="EMBL" id="KAH7905048.1"/>
    </source>
</evidence>
<name>A0ACB7ZWA2_9AGAM</name>
<sequence length="158" mass="17746">MSTSVPVQEVLYIPTPIPNPKSQPAASLYRIDLPANFQLPLLDKVREDAARSGAIAFTELIRMQRDGATSGVDAQAPLAYNMQLPNIFKWSYYAYPDDVPDDLREGCILALRMFIRVLQECDEDDLRRAGHILPGQEFAVAHLAMVMNAGYKLIRHLM</sequence>
<comment type="caution">
    <text evidence="1">The sequence shown here is derived from an EMBL/GenBank/DDBJ whole genome shotgun (WGS) entry which is preliminary data.</text>
</comment>
<reference evidence="1" key="1">
    <citation type="journal article" date="2021" name="New Phytol.">
        <title>Evolutionary innovations through gain and loss of genes in the ectomycorrhizal Boletales.</title>
        <authorList>
            <person name="Wu G."/>
            <person name="Miyauchi S."/>
            <person name="Morin E."/>
            <person name="Kuo A."/>
            <person name="Drula E."/>
            <person name="Varga T."/>
            <person name="Kohler A."/>
            <person name="Feng B."/>
            <person name="Cao Y."/>
            <person name="Lipzen A."/>
            <person name="Daum C."/>
            <person name="Hundley H."/>
            <person name="Pangilinan J."/>
            <person name="Johnson J."/>
            <person name="Barry K."/>
            <person name="LaButti K."/>
            <person name="Ng V."/>
            <person name="Ahrendt S."/>
            <person name="Min B."/>
            <person name="Choi I.G."/>
            <person name="Park H."/>
            <person name="Plett J.M."/>
            <person name="Magnuson J."/>
            <person name="Spatafora J.W."/>
            <person name="Nagy L.G."/>
            <person name="Henrissat B."/>
            <person name="Grigoriev I.V."/>
            <person name="Yang Z.L."/>
            <person name="Xu J."/>
            <person name="Martin F.M."/>
        </authorList>
    </citation>
    <scope>NUCLEOTIDE SEQUENCE</scope>
    <source>
        <strain evidence="1">ATCC 28755</strain>
    </source>
</reference>
<dbReference type="EMBL" id="MU268287">
    <property type="protein sequence ID" value="KAH7905048.1"/>
    <property type="molecule type" value="Genomic_DNA"/>
</dbReference>
<dbReference type="Proteomes" id="UP000790377">
    <property type="component" value="Unassembled WGS sequence"/>
</dbReference>
<accession>A0ACB7ZWA2</accession>
<organism evidence="1 2">
    <name type="scientific">Hygrophoropsis aurantiaca</name>
    <dbReference type="NCBI Taxonomy" id="72124"/>
    <lineage>
        <taxon>Eukaryota</taxon>
        <taxon>Fungi</taxon>
        <taxon>Dikarya</taxon>
        <taxon>Basidiomycota</taxon>
        <taxon>Agaricomycotina</taxon>
        <taxon>Agaricomycetes</taxon>
        <taxon>Agaricomycetidae</taxon>
        <taxon>Boletales</taxon>
        <taxon>Coniophorineae</taxon>
        <taxon>Hygrophoropsidaceae</taxon>
        <taxon>Hygrophoropsis</taxon>
    </lineage>
</organism>